<feature type="transmembrane region" description="Helical" evidence="8">
    <location>
        <begin position="145"/>
        <end position="169"/>
    </location>
</feature>
<keyword evidence="2 8" id="KW-1003">Cell membrane</keyword>
<keyword evidence="10" id="KW-1185">Reference proteome</keyword>
<name>A0A3F2ZDB2_LUTLO</name>
<organism evidence="9 10">
    <name type="scientific">Lutzomyia longipalpis</name>
    <name type="common">Sand fly</name>
    <dbReference type="NCBI Taxonomy" id="7200"/>
    <lineage>
        <taxon>Eukaryota</taxon>
        <taxon>Metazoa</taxon>
        <taxon>Ecdysozoa</taxon>
        <taxon>Arthropoda</taxon>
        <taxon>Hexapoda</taxon>
        <taxon>Insecta</taxon>
        <taxon>Pterygota</taxon>
        <taxon>Neoptera</taxon>
        <taxon>Endopterygota</taxon>
        <taxon>Diptera</taxon>
        <taxon>Nematocera</taxon>
        <taxon>Psychodoidea</taxon>
        <taxon>Psychodidae</taxon>
        <taxon>Lutzomyia</taxon>
        <taxon>Lutzomyia</taxon>
    </lineage>
</organism>
<dbReference type="VEuPathDB" id="VectorBase:LLOJ010888"/>
<dbReference type="VEuPathDB" id="VectorBase:LLONM1_004977"/>
<evidence type="ECO:0000313" key="10">
    <source>
        <dbReference type="Proteomes" id="UP000092461"/>
    </source>
</evidence>
<evidence type="ECO:0000256" key="7">
    <source>
        <dbReference type="ARBA" id="ARBA00023224"/>
    </source>
</evidence>
<feature type="transmembrane region" description="Helical" evidence="8">
    <location>
        <begin position="189"/>
        <end position="210"/>
    </location>
</feature>
<dbReference type="GO" id="GO:0007635">
    <property type="term" value="P:chemosensory behavior"/>
    <property type="evidence" value="ECO:0007669"/>
    <property type="project" value="TreeGrafter"/>
</dbReference>
<dbReference type="PANTHER" id="PTHR21143:SF133">
    <property type="entry name" value="GUSTATORY AND PHEROMONE RECEPTOR 32A-RELATED"/>
    <property type="match status" value="1"/>
</dbReference>
<keyword evidence="3 8" id="KW-0812">Transmembrane</keyword>
<dbReference type="PANTHER" id="PTHR21143">
    <property type="entry name" value="INVERTEBRATE GUSTATORY RECEPTOR"/>
    <property type="match status" value="1"/>
</dbReference>
<dbReference type="GO" id="GO:0030425">
    <property type="term" value="C:dendrite"/>
    <property type="evidence" value="ECO:0007669"/>
    <property type="project" value="TreeGrafter"/>
</dbReference>
<keyword evidence="5 8" id="KW-0472">Membrane</keyword>
<dbReference type="GO" id="GO:0005886">
    <property type="term" value="C:plasma membrane"/>
    <property type="evidence" value="ECO:0007669"/>
    <property type="project" value="UniProtKB-SubCell"/>
</dbReference>
<feature type="transmembrane region" description="Helical" evidence="8">
    <location>
        <begin position="53"/>
        <end position="75"/>
    </location>
</feature>
<dbReference type="GO" id="GO:0043025">
    <property type="term" value="C:neuronal cell body"/>
    <property type="evidence" value="ECO:0007669"/>
    <property type="project" value="TreeGrafter"/>
</dbReference>
<comment type="similarity">
    <text evidence="8">Belongs to the insect chemoreceptor superfamily. Gustatory receptor (GR) family.</text>
</comment>
<evidence type="ECO:0000256" key="8">
    <source>
        <dbReference type="RuleBase" id="RU363108"/>
    </source>
</evidence>
<dbReference type="Pfam" id="PF08395">
    <property type="entry name" value="7tm_7"/>
    <property type="match status" value="1"/>
</dbReference>
<comment type="caution">
    <text evidence="8">Lacks conserved residue(s) required for the propagation of feature annotation.</text>
</comment>
<dbReference type="InterPro" id="IPR013604">
    <property type="entry name" value="7TM_chemorcpt"/>
</dbReference>
<protein>
    <recommendedName>
        <fullName evidence="8">Gustatory receptor</fullName>
    </recommendedName>
</protein>
<evidence type="ECO:0000256" key="4">
    <source>
        <dbReference type="ARBA" id="ARBA00022989"/>
    </source>
</evidence>
<dbReference type="GO" id="GO:0007165">
    <property type="term" value="P:signal transduction"/>
    <property type="evidence" value="ECO:0007669"/>
    <property type="project" value="UniProtKB-KW"/>
</dbReference>
<comment type="function">
    <text evidence="8">Gustatory receptor which mediates acceptance or avoidance behavior, depending on its substrates.</text>
</comment>
<dbReference type="GO" id="GO:0030424">
    <property type="term" value="C:axon"/>
    <property type="evidence" value="ECO:0007669"/>
    <property type="project" value="TreeGrafter"/>
</dbReference>
<evidence type="ECO:0000313" key="9">
    <source>
        <dbReference type="EnsemblMetazoa" id="LLOJ010888-PA"/>
    </source>
</evidence>
<evidence type="ECO:0000256" key="6">
    <source>
        <dbReference type="ARBA" id="ARBA00023170"/>
    </source>
</evidence>
<accession>A0A3F2ZDB2</accession>
<keyword evidence="6 8" id="KW-0675">Receptor</keyword>
<keyword evidence="4 8" id="KW-1133">Transmembrane helix</keyword>
<evidence type="ECO:0000256" key="1">
    <source>
        <dbReference type="ARBA" id="ARBA00004651"/>
    </source>
</evidence>
<evidence type="ECO:0000256" key="2">
    <source>
        <dbReference type="ARBA" id="ARBA00022475"/>
    </source>
</evidence>
<evidence type="ECO:0000256" key="5">
    <source>
        <dbReference type="ARBA" id="ARBA00023136"/>
    </source>
</evidence>
<sequence length="408" mass="47850">MENHFHLISMPRWMSVSFRIIYVMHSLISDIVGQRMIAFDNKLKLYSVPKLRMLYCCAFNIGLITLMPISICRIYDALLKNEQTNDILMTVMIGVMLLQTCLCIIMFLMQIKGLKDRLRILNESAVFIRWTRDYLYNHEIELKQILWLIFLRVVVCEVYAGLMIIMNVLSVIEDTLNLSIEFLIISLPYIMQTVVLTDFYAVILRIFFYFRQLNRNIEILAEKLKDSRDMTEYQWMTYCCELSDRIDKFSIYHAILCESTKAIVRIYSINILCCLVTLFCGIVFQTYFTVEFFKLYLQGIVPEASESFSTILFIFSNFFELLIQGYLTTMLDYEAKRIGRLIHKISITNTDLRLQRSVQLFSLQTAQYSAEISICGLFNLDIPFISSMTASIVSYMIIIVQFDETSYP</sequence>
<dbReference type="GO" id="GO:0050909">
    <property type="term" value="P:sensory perception of taste"/>
    <property type="evidence" value="ECO:0007669"/>
    <property type="project" value="InterPro"/>
</dbReference>
<dbReference type="GO" id="GO:0008049">
    <property type="term" value="P:male courtship behavior"/>
    <property type="evidence" value="ECO:0007669"/>
    <property type="project" value="TreeGrafter"/>
</dbReference>
<feature type="transmembrane region" description="Helical" evidence="8">
    <location>
        <begin position="382"/>
        <end position="402"/>
    </location>
</feature>
<feature type="transmembrane region" description="Helical" evidence="8">
    <location>
        <begin position="12"/>
        <end position="32"/>
    </location>
</feature>
<keyword evidence="7 8" id="KW-0807">Transducer</keyword>
<feature type="transmembrane region" description="Helical" evidence="8">
    <location>
        <begin position="308"/>
        <end position="327"/>
    </location>
</feature>
<feature type="transmembrane region" description="Helical" evidence="8">
    <location>
        <begin position="269"/>
        <end position="288"/>
    </location>
</feature>
<evidence type="ECO:0000256" key="3">
    <source>
        <dbReference type="ARBA" id="ARBA00022692"/>
    </source>
</evidence>
<dbReference type="Proteomes" id="UP000092461">
    <property type="component" value="Unassembled WGS sequence"/>
</dbReference>
<dbReference type="EnsemblMetazoa" id="LLOJ010888-RA">
    <property type="protein sequence ID" value="LLOJ010888-PA"/>
    <property type="gene ID" value="LLOJ010888"/>
</dbReference>
<dbReference type="AlphaFoldDB" id="A0A3F2ZDB2"/>
<reference evidence="9" key="1">
    <citation type="submission" date="2020-05" db="UniProtKB">
        <authorList>
            <consortium name="EnsemblMetazoa"/>
        </authorList>
    </citation>
    <scope>IDENTIFICATION</scope>
    <source>
        <strain evidence="9">Jacobina</strain>
    </source>
</reference>
<comment type="subcellular location">
    <subcellularLocation>
        <location evidence="1 8">Cell membrane</location>
        <topology evidence="1 8">Multi-pass membrane protein</topology>
    </subcellularLocation>
</comment>
<feature type="transmembrane region" description="Helical" evidence="8">
    <location>
        <begin position="87"/>
        <end position="109"/>
    </location>
</feature>
<dbReference type="EMBL" id="AJWK01005274">
    <property type="status" value="NOT_ANNOTATED_CDS"/>
    <property type="molecule type" value="Genomic_DNA"/>
</dbReference>
<proteinExistence type="inferred from homology"/>